<organism evidence="5 6">
    <name type="scientific">Butyricimonas faecihominis</name>
    <dbReference type="NCBI Taxonomy" id="1472416"/>
    <lineage>
        <taxon>Bacteria</taxon>
        <taxon>Pseudomonadati</taxon>
        <taxon>Bacteroidota</taxon>
        <taxon>Bacteroidia</taxon>
        <taxon>Bacteroidales</taxon>
        <taxon>Odoribacteraceae</taxon>
        <taxon>Butyricimonas</taxon>
    </lineage>
</organism>
<dbReference type="InterPro" id="IPR003715">
    <property type="entry name" value="Poly_export_N"/>
</dbReference>
<dbReference type="Gene3D" id="3.10.560.10">
    <property type="entry name" value="Outer membrane lipoprotein wza domain like"/>
    <property type="match status" value="1"/>
</dbReference>
<reference evidence="5 6" key="1">
    <citation type="submission" date="2020-08" db="EMBL/GenBank/DDBJ databases">
        <title>Genomic Encyclopedia of Type Strains, Phase IV (KMG-IV): sequencing the most valuable type-strain genomes for metagenomic binning, comparative biology and taxonomic classification.</title>
        <authorList>
            <person name="Goeker M."/>
        </authorList>
    </citation>
    <scope>NUCLEOTIDE SEQUENCE [LARGE SCALE GENOMIC DNA]</scope>
    <source>
        <strain evidence="5 6">DSM 105721</strain>
    </source>
</reference>
<dbReference type="EMBL" id="JACIES010000005">
    <property type="protein sequence ID" value="MBB4026322.1"/>
    <property type="molecule type" value="Genomic_DNA"/>
</dbReference>
<keyword evidence="1" id="KW-0732">Signal</keyword>
<evidence type="ECO:0000313" key="5">
    <source>
        <dbReference type="EMBL" id="MBB4026322.1"/>
    </source>
</evidence>
<gene>
    <name evidence="5" type="ORF">GGR14_002116</name>
</gene>
<evidence type="ECO:0000259" key="3">
    <source>
        <dbReference type="Pfam" id="PF02563"/>
    </source>
</evidence>
<keyword evidence="2" id="KW-0472">Membrane</keyword>
<keyword evidence="2" id="KW-0812">Transmembrane</keyword>
<dbReference type="InterPro" id="IPR049712">
    <property type="entry name" value="Poly_export"/>
</dbReference>
<feature type="domain" description="Polysaccharide export protein N-terminal" evidence="3">
    <location>
        <begin position="46"/>
        <end position="141"/>
    </location>
</feature>
<name>A0A7W6HWM7_9BACT</name>
<keyword evidence="2" id="KW-1133">Transmembrane helix</keyword>
<evidence type="ECO:0000259" key="4">
    <source>
        <dbReference type="Pfam" id="PF10531"/>
    </source>
</evidence>
<evidence type="ECO:0000313" key="6">
    <source>
        <dbReference type="Proteomes" id="UP000546007"/>
    </source>
</evidence>
<comment type="caution">
    <text evidence="5">The sequence shown here is derived from an EMBL/GenBank/DDBJ whole genome shotgun (WGS) entry which is preliminary data.</text>
</comment>
<evidence type="ECO:0000256" key="2">
    <source>
        <dbReference type="SAM" id="Phobius"/>
    </source>
</evidence>
<dbReference type="AlphaFoldDB" id="A0A7W6HWM7"/>
<proteinExistence type="predicted"/>
<feature type="domain" description="Soluble ligand binding" evidence="4">
    <location>
        <begin position="145"/>
        <end position="194"/>
    </location>
</feature>
<dbReference type="Pfam" id="PF10531">
    <property type="entry name" value="SLBB"/>
    <property type="match status" value="1"/>
</dbReference>
<dbReference type="PANTHER" id="PTHR33619:SF3">
    <property type="entry name" value="POLYSACCHARIDE EXPORT PROTEIN GFCE-RELATED"/>
    <property type="match status" value="1"/>
</dbReference>
<keyword evidence="6" id="KW-1185">Reference proteome</keyword>
<dbReference type="Pfam" id="PF02563">
    <property type="entry name" value="Poly_export"/>
    <property type="match status" value="1"/>
</dbReference>
<dbReference type="GO" id="GO:0015159">
    <property type="term" value="F:polysaccharide transmembrane transporter activity"/>
    <property type="evidence" value="ECO:0007669"/>
    <property type="project" value="InterPro"/>
</dbReference>
<sequence length="259" mass="28903">MRKMRYWDKVILFLEGLIILSSCGSSKKVVYLQDADVNRRVKTEIEYKTVIHPDDLLSIVVSCDDLESALPFNTPMIGLGNQVTSSSQQIPRGYLVDKAGEIDFPVLGKLKVEGISRNELSEMLKEKLSLYLKNPIVTIQFQNFKVTVLGEVKNPGCYQVSSERVSLLDALGMAGDLQINGKRKNVLIMREQGNEKVFARVDLTSSDYINTPFFYLQQNDVVYVEPNKGRIAGGNAGTFLPYVLSSLSTLIAVISLITR</sequence>
<accession>A0A7W6HWM7</accession>
<evidence type="ECO:0000256" key="1">
    <source>
        <dbReference type="ARBA" id="ARBA00022729"/>
    </source>
</evidence>
<dbReference type="Proteomes" id="UP000546007">
    <property type="component" value="Unassembled WGS sequence"/>
</dbReference>
<feature type="transmembrane region" description="Helical" evidence="2">
    <location>
        <begin position="239"/>
        <end position="258"/>
    </location>
</feature>
<dbReference type="PANTHER" id="PTHR33619">
    <property type="entry name" value="POLYSACCHARIDE EXPORT PROTEIN GFCE-RELATED"/>
    <property type="match status" value="1"/>
</dbReference>
<dbReference type="InterPro" id="IPR019554">
    <property type="entry name" value="Soluble_ligand-bd"/>
</dbReference>
<protein>
    <submittedName>
        <fullName evidence="5">Polysaccharide export outer membrane protein</fullName>
    </submittedName>
</protein>